<evidence type="ECO:0000256" key="1">
    <source>
        <dbReference type="SAM" id="MobiDB-lite"/>
    </source>
</evidence>
<reference evidence="2 3" key="1">
    <citation type="submission" date="2023-11" db="EMBL/GenBank/DDBJ databases">
        <title>Draft genome sequence of a psychrophilic Clostridium strain from permafrost water brine.</title>
        <authorList>
            <person name="Shcherbakova V.A."/>
            <person name="Trubitsyn V.E."/>
            <person name="Zakharyuk A.G."/>
        </authorList>
    </citation>
    <scope>NUCLEOTIDE SEQUENCE [LARGE SCALE GENOMIC DNA]</scope>
    <source>
        <strain evidence="2 3">14F</strain>
    </source>
</reference>
<comment type="caution">
    <text evidence="2">The sequence shown here is derived from an EMBL/GenBank/DDBJ whole genome shotgun (WGS) entry which is preliminary data.</text>
</comment>
<evidence type="ECO:0000313" key="2">
    <source>
        <dbReference type="EMBL" id="MEF2114935.1"/>
    </source>
</evidence>
<proteinExistence type="predicted"/>
<accession>A0ABU7UWZ6</accession>
<protein>
    <submittedName>
        <fullName evidence="2">Uncharacterized protein</fullName>
    </submittedName>
</protein>
<sequence>MATGTVNTLLVKSYSQNVYTTGMNSLNNIEVVRPQYVAPVMLYAAKTFYIDLIDAALTKAWITPVEHADTMALKTPEDPQNQPPIEFLTTEVPTS</sequence>
<organism evidence="2 3">
    <name type="scientific">Clostridium frigoriphilum</name>
    <dbReference type="NCBI Taxonomy" id="443253"/>
    <lineage>
        <taxon>Bacteria</taxon>
        <taxon>Bacillati</taxon>
        <taxon>Bacillota</taxon>
        <taxon>Clostridia</taxon>
        <taxon>Eubacteriales</taxon>
        <taxon>Clostridiaceae</taxon>
        <taxon>Clostridium</taxon>
    </lineage>
</organism>
<evidence type="ECO:0000313" key="3">
    <source>
        <dbReference type="Proteomes" id="UP001498469"/>
    </source>
</evidence>
<dbReference type="Proteomes" id="UP001498469">
    <property type="component" value="Unassembled WGS sequence"/>
</dbReference>
<feature type="region of interest" description="Disordered" evidence="1">
    <location>
        <begin position="74"/>
        <end position="95"/>
    </location>
</feature>
<dbReference type="RefSeq" id="WP_216247937.1">
    <property type="nucleotide sequence ID" value="NZ_JAZHFS010000033.1"/>
</dbReference>
<name>A0ABU7UWZ6_9CLOT</name>
<keyword evidence="3" id="KW-1185">Reference proteome</keyword>
<dbReference type="EMBL" id="JAZHFS010000033">
    <property type="protein sequence ID" value="MEF2114935.1"/>
    <property type="molecule type" value="Genomic_DNA"/>
</dbReference>
<gene>
    <name evidence="2" type="ORF">SJI18_21840</name>
</gene>